<organism evidence="3 4">
    <name type="scientific">Cyclocybe aegerita</name>
    <name type="common">Black poplar mushroom</name>
    <name type="synonym">Agrocybe aegerita</name>
    <dbReference type="NCBI Taxonomy" id="1973307"/>
    <lineage>
        <taxon>Eukaryota</taxon>
        <taxon>Fungi</taxon>
        <taxon>Dikarya</taxon>
        <taxon>Basidiomycota</taxon>
        <taxon>Agaricomycotina</taxon>
        <taxon>Agaricomycetes</taxon>
        <taxon>Agaricomycetidae</taxon>
        <taxon>Agaricales</taxon>
        <taxon>Agaricineae</taxon>
        <taxon>Bolbitiaceae</taxon>
        <taxon>Cyclocybe</taxon>
    </lineage>
</organism>
<feature type="transmembrane region" description="Helical" evidence="1">
    <location>
        <begin position="183"/>
        <end position="206"/>
    </location>
</feature>
<keyword evidence="1" id="KW-0812">Transmembrane</keyword>
<feature type="transmembrane region" description="Helical" evidence="1">
    <location>
        <begin position="130"/>
        <end position="155"/>
    </location>
</feature>
<keyword evidence="1" id="KW-1133">Transmembrane helix</keyword>
<reference evidence="3 4" key="1">
    <citation type="submission" date="2020-01" db="EMBL/GenBank/DDBJ databases">
        <authorList>
            <person name="Gupta K D."/>
        </authorList>
    </citation>
    <scope>NUCLEOTIDE SEQUENCE [LARGE SCALE GENOMIC DNA]</scope>
</reference>
<dbReference type="Proteomes" id="UP000467700">
    <property type="component" value="Unassembled WGS sequence"/>
</dbReference>
<evidence type="ECO:0000259" key="2">
    <source>
        <dbReference type="Pfam" id="PF20151"/>
    </source>
</evidence>
<dbReference type="OrthoDB" id="3251775at2759"/>
<gene>
    <name evidence="3" type="ORF">AAE3_LOCUS7387</name>
</gene>
<accession>A0A8S0XSZ1</accession>
<keyword evidence="1" id="KW-0472">Membrane</keyword>
<feature type="transmembrane region" description="Helical" evidence="1">
    <location>
        <begin position="98"/>
        <end position="118"/>
    </location>
</feature>
<name>A0A8S0XSZ1_CYCAE</name>
<dbReference type="AlphaFoldDB" id="A0A8S0XSZ1"/>
<dbReference type="Pfam" id="PF20151">
    <property type="entry name" value="DUF6533"/>
    <property type="match status" value="1"/>
</dbReference>
<feature type="transmembrane region" description="Helical" evidence="1">
    <location>
        <begin position="247"/>
        <end position="269"/>
    </location>
</feature>
<proteinExistence type="predicted"/>
<dbReference type="InterPro" id="IPR045340">
    <property type="entry name" value="DUF6533"/>
</dbReference>
<evidence type="ECO:0000256" key="1">
    <source>
        <dbReference type="SAM" id="Phobius"/>
    </source>
</evidence>
<evidence type="ECO:0000313" key="3">
    <source>
        <dbReference type="EMBL" id="CAA7265201.1"/>
    </source>
</evidence>
<sequence length="307" mass="34570">MDAKVGYGDLTIEQGLQELILAKTSIMEARYAMAAMLSLQLYEWLAGIDAEVRLIHRARWTWIKTLYLLCRYYPLLLWMVVMWAYVGNHSYAICQPAVHPIHAFLAPFQFFSQAVMLMRAFAFSGRDIRVLALLGFCYLGLVGLDIWVFCVQVQLPPWELFWALGGATGCFPNYGEGAMGLRIGYSMLAATLMDLISLAVVFIHCVKTRSHDVSLGRYFVNQGLTAFAFVSLVNVGTAITYFRPPRYHTGIGLPLILVIANIAACRIILELRKKVCPTESELARQHSFIVNNALRTRSTDSWIMEGP</sequence>
<protein>
    <recommendedName>
        <fullName evidence="2">DUF6533 domain-containing protein</fullName>
    </recommendedName>
</protein>
<comment type="caution">
    <text evidence="3">The sequence shown here is derived from an EMBL/GenBank/DDBJ whole genome shotgun (WGS) entry which is preliminary data.</text>
</comment>
<feature type="transmembrane region" description="Helical" evidence="1">
    <location>
        <begin position="66"/>
        <end position="86"/>
    </location>
</feature>
<feature type="domain" description="DUF6533" evidence="2">
    <location>
        <begin position="31"/>
        <end position="76"/>
    </location>
</feature>
<dbReference type="EMBL" id="CACVBS010000047">
    <property type="protein sequence ID" value="CAA7265201.1"/>
    <property type="molecule type" value="Genomic_DNA"/>
</dbReference>
<evidence type="ECO:0000313" key="4">
    <source>
        <dbReference type="Proteomes" id="UP000467700"/>
    </source>
</evidence>
<feature type="transmembrane region" description="Helical" evidence="1">
    <location>
        <begin position="218"/>
        <end position="241"/>
    </location>
</feature>
<keyword evidence="4" id="KW-1185">Reference proteome</keyword>